<dbReference type="VEuPathDB" id="FungiDB:PTTG_05126"/>
<feature type="compositionally biased region" description="Basic and acidic residues" evidence="1">
    <location>
        <begin position="1"/>
        <end position="14"/>
    </location>
</feature>
<organism evidence="2">
    <name type="scientific">Puccinia triticina (isolate 1-1 / race 1 (BBBD))</name>
    <name type="common">Brown leaf rust fungus</name>
    <dbReference type="NCBI Taxonomy" id="630390"/>
    <lineage>
        <taxon>Eukaryota</taxon>
        <taxon>Fungi</taxon>
        <taxon>Dikarya</taxon>
        <taxon>Basidiomycota</taxon>
        <taxon>Pucciniomycotina</taxon>
        <taxon>Pucciniomycetes</taxon>
        <taxon>Pucciniales</taxon>
        <taxon>Pucciniaceae</taxon>
        <taxon>Puccinia</taxon>
    </lineage>
</organism>
<gene>
    <name evidence="2" type="ORF">PTTG_05126</name>
</gene>
<feature type="region of interest" description="Disordered" evidence="1">
    <location>
        <begin position="1"/>
        <end position="24"/>
    </location>
</feature>
<sequence length="160" mass="16705">MDNKKQWACKDEPYGRPVGRPAGVAGLTNKAPDLDELSASCLAQVDRCLDDLTHGFANWHLTAVEDNVQAAAVAGDPDAIETLGVLAATQDNKFIPEVPQFDETSFLEACGAIAEGGSANSENTIPPTDSEDTVASTDSGLAESPADFEAAIIDASNKLN</sequence>
<reference evidence="3 4" key="3">
    <citation type="journal article" date="2017" name="G3 (Bethesda)">
        <title>Comparative analysis highlights variable genome content of wheat rusts and divergence of the mating loci.</title>
        <authorList>
            <person name="Cuomo C.A."/>
            <person name="Bakkeren G."/>
            <person name="Khalil H.B."/>
            <person name="Panwar V."/>
            <person name="Joly D."/>
            <person name="Linning R."/>
            <person name="Sakthikumar S."/>
            <person name="Song X."/>
            <person name="Adiconis X."/>
            <person name="Fan L."/>
            <person name="Goldberg J.M."/>
            <person name="Levin J.Z."/>
            <person name="Young S."/>
            <person name="Zeng Q."/>
            <person name="Anikster Y."/>
            <person name="Bruce M."/>
            <person name="Wang M."/>
            <person name="Yin C."/>
            <person name="McCallum B."/>
            <person name="Szabo L.J."/>
            <person name="Hulbert S."/>
            <person name="Chen X."/>
            <person name="Fellers J.P."/>
        </authorList>
    </citation>
    <scope>NUCLEOTIDE SEQUENCE</scope>
    <source>
        <strain evidence="3">isolate 1-1 / race 1 (BBBD)</strain>
        <strain evidence="4">Isolate 1-1 / race 1 (BBBD)</strain>
    </source>
</reference>
<proteinExistence type="predicted"/>
<dbReference type="Proteomes" id="UP000005240">
    <property type="component" value="Unassembled WGS sequence"/>
</dbReference>
<feature type="compositionally biased region" description="Polar residues" evidence="1">
    <location>
        <begin position="118"/>
        <end position="139"/>
    </location>
</feature>
<protein>
    <submittedName>
        <fullName evidence="2 3">Uncharacterized protein</fullName>
    </submittedName>
</protein>
<evidence type="ECO:0000313" key="3">
    <source>
        <dbReference type="EnsemblFungi" id="PTTG_05126-t43_1-p1"/>
    </source>
</evidence>
<name>A0A180GFK2_PUCT1</name>
<evidence type="ECO:0000313" key="4">
    <source>
        <dbReference type="Proteomes" id="UP000005240"/>
    </source>
</evidence>
<feature type="region of interest" description="Disordered" evidence="1">
    <location>
        <begin position="117"/>
        <end position="141"/>
    </location>
</feature>
<dbReference type="AlphaFoldDB" id="A0A180GFK2"/>
<evidence type="ECO:0000313" key="2">
    <source>
        <dbReference type="EMBL" id="OAV91435.1"/>
    </source>
</evidence>
<evidence type="ECO:0000256" key="1">
    <source>
        <dbReference type="SAM" id="MobiDB-lite"/>
    </source>
</evidence>
<dbReference type="EnsemblFungi" id="PTTG_05126-t43_1">
    <property type="protein sequence ID" value="PTTG_05126-t43_1-p1"/>
    <property type="gene ID" value="PTTG_05126"/>
</dbReference>
<reference evidence="3" key="4">
    <citation type="submission" date="2025-05" db="UniProtKB">
        <authorList>
            <consortium name="EnsemblFungi"/>
        </authorList>
    </citation>
    <scope>IDENTIFICATION</scope>
    <source>
        <strain evidence="3">isolate 1-1 / race 1 (BBBD)</strain>
    </source>
</reference>
<keyword evidence="4" id="KW-1185">Reference proteome</keyword>
<reference evidence="2" key="2">
    <citation type="submission" date="2016-05" db="EMBL/GenBank/DDBJ databases">
        <title>Comparative analysis highlights variable genome content of wheat rusts and divergence of the mating loci.</title>
        <authorList>
            <person name="Cuomo C.A."/>
            <person name="Bakkeren G."/>
            <person name="Szabo L."/>
            <person name="Khalil H."/>
            <person name="Joly D."/>
            <person name="Goldberg J."/>
            <person name="Young S."/>
            <person name="Zeng Q."/>
            <person name="Fellers J."/>
        </authorList>
    </citation>
    <scope>NUCLEOTIDE SEQUENCE [LARGE SCALE GENOMIC DNA]</scope>
    <source>
        <strain evidence="2">1-1 BBBD Race 1</strain>
    </source>
</reference>
<dbReference type="EMBL" id="ADAS02000080">
    <property type="protein sequence ID" value="OAV91435.1"/>
    <property type="molecule type" value="Genomic_DNA"/>
</dbReference>
<accession>A0A180GFK2</accession>
<reference evidence="2" key="1">
    <citation type="submission" date="2009-11" db="EMBL/GenBank/DDBJ databases">
        <authorList>
            <consortium name="The Broad Institute Genome Sequencing Platform"/>
            <person name="Ward D."/>
            <person name="Feldgarden M."/>
            <person name="Earl A."/>
            <person name="Young S.K."/>
            <person name="Zeng Q."/>
            <person name="Koehrsen M."/>
            <person name="Alvarado L."/>
            <person name="Berlin A."/>
            <person name="Bochicchio J."/>
            <person name="Borenstein D."/>
            <person name="Chapman S.B."/>
            <person name="Chen Z."/>
            <person name="Engels R."/>
            <person name="Freedman E."/>
            <person name="Gellesch M."/>
            <person name="Goldberg J."/>
            <person name="Griggs A."/>
            <person name="Gujja S."/>
            <person name="Heilman E."/>
            <person name="Heiman D."/>
            <person name="Hepburn T."/>
            <person name="Howarth C."/>
            <person name="Jen D."/>
            <person name="Larson L."/>
            <person name="Lewis B."/>
            <person name="Mehta T."/>
            <person name="Park D."/>
            <person name="Pearson M."/>
            <person name="Roberts A."/>
            <person name="Saif S."/>
            <person name="Shea T."/>
            <person name="Shenoy N."/>
            <person name="Sisk P."/>
            <person name="Stolte C."/>
            <person name="Sykes S."/>
            <person name="Thomson T."/>
            <person name="Walk T."/>
            <person name="White J."/>
            <person name="Yandava C."/>
            <person name="Izard J."/>
            <person name="Baranova O.V."/>
            <person name="Blanton J.M."/>
            <person name="Tanner A.C."/>
            <person name="Dewhirst F.E."/>
            <person name="Haas B."/>
            <person name="Nusbaum C."/>
            <person name="Birren B."/>
        </authorList>
    </citation>
    <scope>NUCLEOTIDE SEQUENCE [LARGE SCALE GENOMIC DNA]</scope>
    <source>
        <strain evidence="2">1-1 BBBD Race 1</strain>
    </source>
</reference>